<evidence type="ECO:0000256" key="1">
    <source>
        <dbReference type="SAM" id="MobiDB-lite"/>
    </source>
</evidence>
<sequence>DLSAAQVAHALITVGNEKSTLISQEITKVMKEVSKIQQKRKHTAHVQSNKKQKLAQEQSKNNSDQKNIP</sequence>
<dbReference type="Proteomes" id="UP000681722">
    <property type="component" value="Unassembled WGS sequence"/>
</dbReference>
<evidence type="ECO:0000313" key="2">
    <source>
        <dbReference type="EMBL" id="CAF0816641.1"/>
    </source>
</evidence>
<feature type="non-terminal residue" evidence="2">
    <location>
        <position position="1"/>
    </location>
</feature>
<evidence type="ECO:0000313" key="3">
    <source>
        <dbReference type="EMBL" id="CAF3602781.1"/>
    </source>
</evidence>
<name>A0A813TUK7_9BILA</name>
<dbReference type="EMBL" id="CAJNOQ010000577">
    <property type="protein sequence ID" value="CAF0816641.1"/>
    <property type="molecule type" value="Genomic_DNA"/>
</dbReference>
<dbReference type="Proteomes" id="UP000663829">
    <property type="component" value="Unassembled WGS sequence"/>
</dbReference>
<organism evidence="2 4">
    <name type="scientific">Didymodactylos carnosus</name>
    <dbReference type="NCBI Taxonomy" id="1234261"/>
    <lineage>
        <taxon>Eukaryota</taxon>
        <taxon>Metazoa</taxon>
        <taxon>Spiralia</taxon>
        <taxon>Gnathifera</taxon>
        <taxon>Rotifera</taxon>
        <taxon>Eurotatoria</taxon>
        <taxon>Bdelloidea</taxon>
        <taxon>Philodinida</taxon>
        <taxon>Philodinidae</taxon>
        <taxon>Didymodactylos</taxon>
    </lineage>
</organism>
<comment type="caution">
    <text evidence="2">The sequence shown here is derived from an EMBL/GenBank/DDBJ whole genome shotgun (WGS) entry which is preliminary data.</text>
</comment>
<accession>A0A813TUK7</accession>
<protein>
    <submittedName>
        <fullName evidence="2">Uncharacterized protein</fullName>
    </submittedName>
</protein>
<keyword evidence="4" id="KW-1185">Reference proteome</keyword>
<feature type="compositionally biased region" description="Polar residues" evidence="1">
    <location>
        <begin position="54"/>
        <end position="69"/>
    </location>
</feature>
<evidence type="ECO:0000313" key="4">
    <source>
        <dbReference type="Proteomes" id="UP000663829"/>
    </source>
</evidence>
<dbReference type="EMBL" id="CAJOBC010000577">
    <property type="protein sequence ID" value="CAF3602781.1"/>
    <property type="molecule type" value="Genomic_DNA"/>
</dbReference>
<dbReference type="AlphaFoldDB" id="A0A813TUK7"/>
<proteinExistence type="predicted"/>
<gene>
    <name evidence="2" type="ORF">GPM918_LOCUS4322</name>
    <name evidence="3" type="ORF">SRO942_LOCUS4323</name>
</gene>
<feature type="compositionally biased region" description="Basic residues" evidence="1">
    <location>
        <begin position="37"/>
        <end position="53"/>
    </location>
</feature>
<reference evidence="2" key="1">
    <citation type="submission" date="2021-02" db="EMBL/GenBank/DDBJ databases">
        <authorList>
            <person name="Nowell W R."/>
        </authorList>
    </citation>
    <scope>NUCLEOTIDE SEQUENCE</scope>
</reference>
<feature type="region of interest" description="Disordered" evidence="1">
    <location>
        <begin position="33"/>
        <end position="69"/>
    </location>
</feature>